<reference evidence="1" key="1">
    <citation type="journal article" date="2021" name="Proc. Natl. Acad. Sci. U.S.A.">
        <title>A Catalog of Tens of Thousands of Viruses from Human Metagenomes Reveals Hidden Associations with Chronic Diseases.</title>
        <authorList>
            <person name="Tisza M.J."/>
            <person name="Buck C.B."/>
        </authorList>
    </citation>
    <scope>NUCLEOTIDE SEQUENCE</scope>
    <source>
        <strain evidence="1">Ct4Am4</strain>
    </source>
</reference>
<name>A0A8S5R1Z1_9CAUD</name>
<organism evidence="1">
    <name type="scientific">Siphoviridae sp. ct4Am4</name>
    <dbReference type="NCBI Taxonomy" id="2826287"/>
    <lineage>
        <taxon>Viruses</taxon>
        <taxon>Duplodnaviria</taxon>
        <taxon>Heunggongvirae</taxon>
        <taxon>Uroviricota</taxon>
        <taxon>Caudoviricetes</taxon>
    </lineage>
</organism>
<accession>A0A8S5R1Z1</accession>
<evidence type="ECO:0000313" key="1">
    <source>
        <dbReference type="EMBL" id="DAE25097.1"/>
    </source>
</evidence>
<protein>
    <submittedName>
        <fullName evidence="1">Uncharacterized protein</fullName>
    </submittedName>
</protein>
<sequence length="30" mass="3348">MLMSRINSVYYLPSPAAASQTDFAVEMLIQ</sequence>
<proteinExistence type="predicted"/>
<dbReference type="EMBL" id="BK015792">
    <property type="protein sequence ID" value="DAE25097.1"/>
    <property type="molecule type" value="Genomic_DNA"/>
</dbReference>